<dbReference type="InterPro" id="IPR036286">
    <property type="entry name" value="LexA/Signal_pep-like_sf"/>
</dbReference>
<gene>
    <name evidence="1" type="ORF">HZU72_22320</name>
</gene>
<accession>A0A7Z0SQP3</accession>
<dbReference type="EMBL" id="JACCGK010000029">
    <property type="protein sequence ID" value="NYT75126.1"/>
    <property type="molecule type" value="Genomic_DNA"/>
</dbReference>
<protein>
    <recommendedName>
        <fullName evidence="3">Peptidase S24/S26A/S26B/S26C domain-containing protein</fullName>
    </recommendedName>
</protein>
<sequence>MRVNYLGPAAVGVEHPAVAEMDKRRFSPSCFLVEISEDSRPGGPWMEGDVLVVDEALSFGHADLVVAEVEGEYRLFKSHRVGSRCRLLPPEGGQGYFVNTQQFKGVVERQARCWAV</sequence>
<reference evidence="1 2" key="1">
    <citation type="submission" date="2020-07" db="EMBL/GenBank/DDBJ databases">
        <title>Halomonas sp. QX-2 draft genome sequence.</title>
        <authorList>
            <person name="Qiu X."/>
        </authorList>
    </citation>
    <scope>NUCLEOTIDE SEQUENCE [LARGE SCALE GENOMIC DNA]</scope>
    <source>
        <strain evidence="1 2">QX-2</strain>
    </source>
</reference>
<name>A0A7Z0SQP3_9GAMM</name>
<evidence type="ECO:0000313" key="2">
    <source>
        <dbReference type="Proteomes" id="UP000520876"/>
    </source>
</evidence>
<dbReference type="AlphaFoldDB" id="A0A7Z0SQP3"/>
<dbReference type="RefSeq" id="WP_180096028.1">
    <property type="nucleotide sequence ID" value="NZ_CAXAZJ010000018.1"/>
</dbReference>
<dbReference type="Proteomes" id="UP000520876">
    <property type="component" value="Unassembled WGS sequence"/>
</dbReference>
<comment type="caution">
    <text evidence="1">The sequence shown here is derived from an EMBL/GenBank/DDBJ whole genome shotgun (WGS) entry which is preliminary data.</text>
</comment>
<dbReference type="SUPFAM" id="SSF51306">
    <property type="entry name" value="LexA/Signal peptidase"/>
    <property type="match status" value="1"/>
</dbReference>
<evidence type="ECO:0000313" key="1">
    <source>
        <dbReference type="EMBL" id="NYT75126.1"/>
    </source>
</evidence>
<evidence type="ECO:0008006" key="3">
    <source>
        <dbReference type="Google" id="ProtNLM"/>
    </source>
</evidence>
<keyword evidence="2" id="KW-1185">Reference proteome</keyword>
<proteinExistence type="predicted"/>
<organism evidence="1 2">
    <name type="scientific">Vreelandella sedimenti</name>
    <dbReference type="NCBI Taxonomy" id="2729618"/>
    <lineage>
        <taxon>Bacteria</taxon>
        <taxon>Pseudomonadati</taxon>
        <taxon>Pseudomonadota</taxon>
        <taxon>Gammaproteobacteria</taxon>
        <taxon>Oceanospirillales</taxon>
        <taxon>Halomonadaceae</taxon>
        <taxon>Vreelandella</taxon>
    </lineage>
</organism>